<evidence type="ECO:0000313" key="1">
    <source>
        <dbReference type="EMBL" id="NBG88718.1"/>
    </source>
</evidence>
<gene>
    <name evidence="1" type="primary">yqeC</name>
    <name evidence="1" type="ORF">ISALK_09415</name>
</gene>
<proteinExistence type="predicted"/>
<dbReference type="RefSeq" id="WP_160721619.1">
    <property type="nucleotide sequence ID" value="NZ_SUMG01000010.1"/>
</dbReference>
<organism evidence="1 2">
    <name type="scientific">Isachenkonia alkalipeptolytica</name>
    <dbReference type="NCBI Taxonomy" id="2565777"/>
    <lineage>
        <taxon>Bacteria</taxon>
        <taxon>Bacillati</taxon>
        <taxon>Bacillota</taxon>
        <taxon>Clostridia</taxon>
        <taxon>Eubacteriales</taxon>
        <taxon>Clostridiaceae</taxon>
        <taxon>Isachenkonia</taxon>
    </lineage>
</organism>
<sequence length="258" mass="27981">MLISKALIDPLKPKGSKGLVTIVGAGGKTGTMFALAKELKALGKRVLITTTTAIYQPGEKDYDLCHTGDTKSLLDASGTGDSPEQVGEIVVWGSRTDSQGKLQGVEPEAVDDLWRQAAFSWILVEADGAKGKNLKAPREGEPVVPKETTVFIGVIGMQSLGKPVHEGNVHRLENFTEITGTKPGDRIDEQVLRRLIVHEKGLFKGIPPGAKPLLLLNQCEDLKIRKGARALGKSLSIPFMVTSLKEEELYDYENKKKV</sequence>
<protein>
    <submittedName>
        <fullName evidence="1">Selenium-dependent hydroxylase accessory protein YqeC</fullName>
    </submittedName>
</protein>
<dbReference type="Pfam" id="PF19842">
    <property type="entry name" value="YqeC"/>
    <property type="match status" value="1"/>
</dbReference>
<reference evidence="1 2" key="1">
    <citation type="submission" date="2019-04" db="EMBL/GenBank/DDBJ databases">
        <title>Isachenkonia alkalipeptolytica gen. nov. sp. nov. a new anaerobic, alkiliphilic organothrophic bacterium capable to reduce synthesized ferrihydrite isolated from a soda lake.</title>
        <authorList>
            <person name="Toshchakov S.V."/>
            <person name="Zavarzina D.G."/>
            <person name="Zhilina T.N."/>
            <person name="Kostrikina N.A."/>
            <person name="Kublanov I.V."/>
        </authorList>
    </citation>
    <scope>NUCLEOTIDE SEQUENCE [LARGE SCALE GENOMIC DNA]</scope>
    <source>
        <strain evidence="1 2">Z-1701</strain>
    </source>
</reference>
<name>A0AA43XKV7_9CLOT</name>
<dbReference type="AlphaFoldDB" id="A0AA43XKV7"/>
<keyword evidence="2" id="KW-1185">Reference proteome</keyword>
<evidence type="ECO:0000313" key="2">
    <source>
        <dbReference type="Proteomes" id="UP000449710"/>
    </source>
</evidence>
<dbReference type="Proteomes" id="UP000449710">
    <property type="component" value="Unassembled WGS sequence"/>
</dbReference>
<comment type="caution">
    <text evidence="1">The sequence shown here is derived from an EMBL/GenBank/DDBJ whole genome shotgun (WGS) entry which is preliminary data.</text>
</comment>
<dbReference type="EMBL" id="SUMG01000010">
    <property type="protein sequence ID" value="NBG88718.1"/>
    <property type="molecule type" value="Genomic_DNA"/>
</dbReference>
<accession>A0AA43XKV7</accession>
<dbReference type="InterPro" id="IPR017587">
    <property type="entry name" value="YqeC"/>
</dbReference>
<dbReference type="NCBIfam" id="TIGR03172">
    <property type="entry name" value="selenium cofactor biosynthesis protein YqeC"/>
    <property type="match status" value="1"/>
</dbReference>